<evidence type="ECO:0000256" key="1">
    <source>
        <dbReference type="RuleBase" id="RU000682"/>
    </source>
</evidence>
<dbReference type="CDD" id="cd00086">
    <property type="entry name" value="homeodomain"/>
    <property type="match status" value="1"/>
</dbReference>
<dbReference type="AlphaFoldDB" id="W9CRG8"/>
<feature type="region of interest" description="Disordered" evidence="3">
    <location>
        <begin position="208"/>
        <end position="247"/>
    </location>
</feature>
<sequence length="514" mass="58222">MEPKLKRVGGPVWKSGELAKMKEIIRGLEGKTDRYRGNFWQKVSSEMKVHGFDRQPAAICAKWRRATNNFQSKSPTGNASSIWDVSDSDGAEDEEDEEYFKSNFVHGRELKDEALKPWTAGNNWLEEEDTIAFDCIKSQRDRERELKVEPVSAEQIWHMVSDSLASHGFYRKAPNVYRYWNTKGREKHNFDARSPSAIEKAMVDATRVPGIQPKQAPSKPATLQDRPSRSISKVSTKNPSQLDNPNAEITLGNAQLSDISPQQHAILKVQYAKYNQLDNPVVNELALETGLNREQIKIWYRTQRSIDLKLELQKEAEVQTGKEPSRLFLDKSELESIGSRRHRVSDIGFQSQVDENPAKRLCHSLGSEGVMDNRKKASVDMNAQNEAFDYQSTISGLMGAPSNNGRAASTIEVQQPSFKPATQSDIPDPASQMNVVLTAERQRVRQKMLAAEAEHRKLKLAIVAHKERAEAELEAARAKVQELTVQEEILEKASERIVHIEVLIDDQYQVPLRR</sequence>
<gene>
    <name evidence="5" type="ORF">SBOR_0921</name>
</gene>
<evidence type="ECO:0000256" key="3">
    <source>
        <dbReference type="SAM" id="MobiDB-lite"/>
    </source>
</evidence>
<dbReference type="GO" id="GO:0003677">
    <property type="term" value="F:DNA binding"/>
    <property type="evidence" value="ECO:0007669"/>
    <property type="project" value="UniProtKB-KW"/>
</dbReference>
<reference evidence="5 6" key="1">
    <citation type="journal article" date="2014" name="Genome Announc.">
        <title>Draft genome sequence of Sclerotinia borealis, a psychrophilic plant pathogenic fungus.</title>
        <authorList>
            <person name="Mardanov A.V."/>
            <person name="Beletsky A.V."/>
            <person name="Kadnikov V.V."/>
            <person name="Ignatov A.N."/>
            <person name="Ravin N.V."/>
        </authorList>
    </citation>
    <scope>NUCLEOTIDE SEQUENCE [LARGE SCALE GENOMIC DNA]</scope>
    <source>
        <strain evidence="6">F-4157</strain>
    </source>
</reference>
<dbReference type="Proteomes" id="UP000019487">
    <property type="component" value="Unassembled WGS sequence"/>
</dbReference>
<feature type="domain" description="Homeobox" evidence="4">
    <location>
        <begin position="250"/>
        <end position="314"/>
    </location>
</feature>
<dbReference type="OrthoDB" id="3552094at2759"/>
<comment type="subcellular location">
    <subcellularLocation>
        <location evidence="1">Nucleus</location>
    </subcellularLocation>
</comment>
<evidence type="ECO:0000313" key="6">
    <source>
        <dbReference type="Proteomes" id="UP000019487"/>
    </source>
</evidence>
<dbReference type="Pfam" id="PF00046">
    <property type="entry name" value="Homeodomain"/>
    <property type="match status" value="1"/>
</dbReference>
<proteinExistence type="predicted"/>
<dbReference type="EMBL" id="AYSA01000036">
    <property type="protein sequence ID" value="ESZ98683.1"/>
    <property type="molecule type" value="Genomic_DNA"/>
</dbReference>
<evidence type="ECO:0000256" key="2">
    <source>
        <dbReference type="SAM" id="Coils"/>
    </source>
</evidence>
<keyword evidence="1" id="KW-0371">Homeobox</keyword>
<keyword evidence="1" id="KW-0539">Nucleus</keyword>
<dbReference type="InterPro" id="IPR009057">
    <property type="entry name" value="Homeodomain-like_sf"/>
</dbReference>
<evidence type="ECO:0000259" key="4">
    <source>
        <dbReference type="SMART" id="SM00389"/>
    </source>
</evidence>
<accession>W9CRG8</accession>
<dbReference type="GO" id="GO:0005634">
    <property type="term" value="C:nucleus"/>
    <property type="evidence" value="ECO:0007669"/>
    <property type="project" value="UniProtKB-SubCell"/>
</dbReference>
<dbReference type="InterPro" id="IPR001356">
    <property type="entry name" value="HD"/>
</dbReference>
<protein>
    <recommendedName>
        <fullName evidence="4">Homeobox domain-containing protein</fullName>
    </recommendedName>
</protein>
<feature type="coiled-coil region" evidence="2">
    <location>
        <begin position="434"/>
        <end position="493"/>
    </location>
</feature>
<keyword evidence="1" id="KW-0238">DNA-binding</keyword>
<name>W9CRG8_SCLBF</name>
<feature type="compositionally biased region" description="Polar residues" evidence="3">
    <location>
        <begin position="229"/>
        <end position="244"/>
    </location>
</feature>
<keyword evidence="6" id="KW-1185">Reference proteome</keyword>
<dbReference type="SUPFAM" id="SSF46689">
    <property type="entry name" value="Homeodomain-like"/>
    <property type="match status" value="1"/>
</dbReference>
<evidence type="ECO:0000313" key="5">
    <source>
        <dbReference type="EMBL" id="ESZ98683.1"/>
    </source>
</evidence>
<keyword evidence="2" id="KW-0175">Coiled coil</keyword>
<organism evidence="5 6">
    <name type="scientific">Sclerotinia borealis (strain F-4128)</name>
    <dbReference type="NCBI Taxonomy" id="1432307"/>
    <lineage>
        <taxon>Eukaryota</taxon>
        <taxon>Fungi</taxon>
        <taxon>Dikarya</taxon>
        <taxon>Ascomycota</taxon>
        <taxon>Pezizomycotina</taxon>
        <taxon>Leotiomycetes</taxon>
        <taxon>Helotiales</taxon>
        <taxon>Sclerotiniaceae</taxon>
        <taxon>Sclerotinia</taxon>
    </lineage>
</organism>
<dbReference type="HOGENOM" id="CLU_490163_0_0_1"/>
<dbReference type="Gene3D" id="1.10.10.60">
    <property type="entry name" value="Homeodomain-like"/>
    <property type="match status" value="1"/>
</dbReference>
<dbReference type="SMART" id="SM00389">
    <property type="entry name" value="HOX"/>
    <property type="match status" value="1"/>
</dbReference>
<comment type="caution">
    <text evidence="5">The sequence shown here is derived from an EMBL/GenBank/DDBJ whole genome shotgun (WGS) entry which is preliminary data.</text>
</comment>